<dbReference type="AlphaFoldDB" id="A0A8X7R1V4"/>
<evidence type="ECO:0000313" key="2">
    <source>
        <dbReference type="Proteomes" id="UP000886595"/>
    </source>
</evidence>
<dbReference type="EMBL" id="JAAMPC010000011">
    <property type="protein sequence ID" value="KAG2280939.1"/>
    <property type="molecule type" value="Genomic_DNA"/>
</dbReference>
<accession>A0A8X7R1V4</accession>
<protein>
    <submittedName>
        <fullName evidence="1">Uncharacterized protein</fullName>
    </submittedName>
</protein>
<dbReference type="Proteomes" id="UP000886595">
    <property type="component" value="Unassembled WGS sequence"/>
</dbReference>
<keyword evidence="2" id="KW-1185">Reference proteome</keyword>
<sequence length="96" mass="10621">MASSVVAKPCLFAQGLKTSTTPRTSTNRPLQDEPVLFPLLCYVKLKASEMLRAAGESSRSSCYSLHMECSECPGKLELRRESNITFWSSGNQEGFQ</sequence>
<comment type="caution">
    <text evidence="1">The sequence shown here is derived from an EMBL/GenBank/DDBJ whole genome shotgun (WGS) entry which is preliminary data.</text>
</comment>
<organism evidence="1 2">
    <name type="scientific">Brassica carinata</name>
    <name type="common">Ethiopian mustard</name>
    <name type="synonym">Abyssinian cabbage</name>
    <dbReference type="NCBI Taxonomy" id="52824"/>
    <lineage>
        <taxon>Eukaryota</taxon>
        <taxon>Viridiplantae</taxon>
        <taxon>Streptophyta</taxon>
        <taxon>Embryophyta</taxon>
        <taxon>Tracheophyta</taxon>
        <taxon>Spermatophyta</taxon>
        <taxon>Magnoliopsida</taxon>
        <taxon>eudicotyledons</taxon>
        <taxon>Gunneridae</taxon>
        <taxon>Pentapetalae</taxon>
        <taxon>rosids</taxon>
        <taxon>malvids</taxon>
        <taxon>Brassicales</taxon>
        <taxon>Brassicaceae</taxon>
        <taxon>Brassiceae</taxon>
        <taxon>Brassica</taxon>
    </lineage>
</organism>
<evidence type="ECO:0000313" key="1">
    <source>
        <dbReference type="EMBL" id="KAG2280939.1"/>
    </source>
</evidence>
<reference evidence="1 2" key="1">
    <citation type="submission" date="2020-02" db="EMBL/GenBank/DDBJ databases">
        <authorList>
            <person name="Ma Q."/>
            <person name="Huang Y."/>
            <person name="Song X."/>
            <person name="Pei D."/>
        </authorList>
    </citation>
    <scope>NUCLEOTIDE SEQUENCE [LARGE SCALE GENOMIC DNA]</scope>
    <source>
        <strain evidence="1">Sxm20200214</strain>
        <tissue evidence="1">Leaf</tissue>
    </source>
</reference>
<name>A0A8X7R1V4_BRACI</name>
<proteinExistence type="predicted"/>
<gene>
    <name evidence="1" type="ORF">Bca52824_052159</name>
</gene>